<keyword evidence="12" id="KW-0677">Repeat</keyword>
<dbReference type="PROSITE" id="PS50026">
    <property type="entry name" value="EGF_3"/>
    <property type="match status" value="5"/>
</dbReference>
<dbReference type="FunFam" id="2.60.40.10:FF:000503">
    <property type="entry name" value="Hemicentin 1"/>
    <property type="match status" value="1"/>
</dbReference>
<feature type="domain" description="Nidogen G2 beta-barrel" evidence="26">
    <location>
        <begin position="4761"/>
        <end position="4982"/>
    </location>
</feature>
<sequence length="5528" mass="599337">MDSRILCNFYRCTIESILLTFCRCTIERILTFYRCTIERILTFYRSTIERILTFYRSTIERILTFYRSTIERILLTFYRSTIERILTFYRSTIERILTFYRCTIERILTFYRCTIERILTFYRCTIERILTFYRCTIERILPFYRSTIERILTFYRSTIERILTGCITAWYVKTLNEIGPVTITTDPKKFQDELRELYVQGGGDCPEMSIGAIKIALEISLPGSFIYVFTDARSKDYKLTHEVLQLIQQKQSQVVFVLTGDCDDRTHIGYKAYEEIASTSSGQVFHLDKKQVNEVLKWVEEAVQSSKVHLLSTDHISGASNTWQIPFDPSLKEVTVALSGLAPTIEIKNPQGKLVGKSDSLTELLHIPNSAKVVNIKDPMPGMWSIKTASEGRHSVRISGLSPIDFRSGFSRKPTLDFKKTSIRPVQGIPTYILLNTTGLLPPARADRLELLSIKGEVIKTLPIRYYPDRKPSGLWNITEFIPPNQAFFLRVTGYDHDGFLFQRVSSVSFSSMIPEAPKVLMPAISRGYYLQRGGVHCQVDSLIPFTLRFSRDGRRLGEDQLFSDSHNGSWEIAQVTLKDEGFYECIAINSAGTGRALTFLDVSEPPPAITVGGNVTVAPGSRAVLTCHVVSTVSFNLTWLRGGYDARLDPQILVLSNLSLQVTPVTPERSGWYECIAINEGGVMAERIYLTVQEVPRVSAEPWNQSFTAGEEKRIRCSASGYPPPRLVWTHNDMFIMATSRHRMTPDGTLVIRNMEKKDGGEYGCLASNQAGTDTVTSILTYIESPVVTVALSDILIGIGETTVMACSSSGIPQPDILWYKGDVQLHSSSFLEVDALGGTLTIKETQDVDAGDYTCAAVNAAGTSSAKISLDVGAQPEFIREPSDVGSDIGSNVTLLCLAQGHPEPQVSWRREDGLPIFNRHRTHGTVTQSTGALRITKLWVEDEAVYICEAQNHFGRIQAQARITVTGLVSPVIAMSPAVLSVVEDQQVTLPCVLLAGNPLPERQWLHNYGLVTSDQYLTVRRDGSLHIERVQLDDAGDYICLAENVIGATNHTTTVNVYVIPTIQYGPQVFNTIEGTPITLPCRARGVPPPDITWAKGGELLNLGGPAFSMDSDGSLLITSPSGNETGEFLCTATNAAGHAARKVQLTVYVRPRSGVGGAGGSAEPMTVVEGEDAILLCEVHSVPPPTISWAKERQLISPFSPRHTQLSSGSMKILETRVSDSGLYVCVASNIAGNLTTFIDLSVLMPPSIQAGPRVMKVQMGYPVELPCVVRGVPEPTLTWTRDGQRFQVSPDGSLAFRNVGLADEGTYTCIATNTAGRAEARVRLLVQVPPVVEILEPPFNSPLQERVANQRIAFPCPAKGLPKPVIRWMRNGQELSGNEPGVSILEDGTLLILASVSPMDNGEYVCAAVNDAGSTERKYQLKVNVPPLIRDGETPGNVSLVLSQSTSLVCDVIGSPTPVITWYKDGTPVVGSNTIQILDMGKSLRLLKAATADAGSYSCKAINIAGSTEKDFFLDILVPPTIVGSASPQDVSAIVKQEISLECNIQGVPFPTIQWYKDRKLVFLGDPNLEVTNRGQVLKIKSARLGDKARYQCSAMNTAGKQSKDFNVSVYVPPSIKGGNITTEATALLDTTVTLECEARGVPLPSITWYRNGEAILSNRQVQYVERGHYLKFPRAQASDAGLFTCKVTSVAGSAEKSFVLDVYLPPTIAGGEDGPTERKVVLSKPLILECEAGGHPPPSLTWLKDGVPVRDGESVRLLEQGSKIEILSATVSDSGRYVCVATSIAGEKEVKYDVRVLVPPFIDGADDVTDSTVIINSPLELECQATGTPAPVITWYKDGKPVRQGEGLRVAASGRRLIVSRAQVSDTAPFQCVATNEAGDHERDFKVVVHVPPSIRTTGPAERSVVLHKTIGLECISSGIPPPSITWLKDGRPVDSTQGHLKLESAGRLLKVKEARLEDSGKYTCLATNAAGEAQQHIRLSVHEPPSIPYSGEIINQTILSGFPTELECKATGSPLPAITWYKDGRPLTSAAGVTMLKRGQVLEIERAQLSDAGMYRCVAVNLAGVAEISHSLQVYVPPIISSRGGTVTVVVNEAARLQCEATGVPLPSLTWLKDGSPVASVSHGIQVLSGGRVLSLNSALVSDTGRYTCVAVNAGGEQHREYDLRVYVPPNIKGEEVNATVMLGHPVELQCQSDAIPPPTLSWRKDGRPLFRKPGLTVSADGSVLKVDSAQVQDSARYSCEATNVAGKTEKNYNLNVWVSPSIRGSEEVSPMTVTEGSLITLVCESSGIPPPSLTWRKDGSEIKSDQRLRVLSGGRQLQISSAERTDTASYSCTASSAAGTTSKEYSLQVYVRPSIRRSEGDTDNVALTKGGDVTLQCAAEGVPRPAITWLKDGRPITGQHGAKVLNEGRLLKIKDAKVSDTGRYTCIAVNLAGQADSKHDISVHVPPSIIGQVQQPENVSVVVKNPVALSCEASGIPLPAITWLKDGRPIKVTSSVRVLSGGRSLRLMHAAVEDAGRYTCIVSNIAGEERKNFDLDILVPPSIVVEGTVADTKVKEKHNITLSCEASGNPVPEIKWLKDGQLLVPDTRHQVLSHGRFLQISAAQIADTGRYSCLASNSAGERSRHFNLNVLVSPTIAGSGPDGSSEKVTVTLSSPTSLVCEVQSYPPALIVWLKDGTPFESSRSVRVLPGGRTLQILNAKEEDAGRYTCVATNEAGETLKHYEVKVYVPPQINKNDIPGEGMAPKEVKIKVNSTLTLECAAQAFPTPALQWFKDGQILRTDEHVSITANGRIVQIKHAQVSDTGRYTCVATNIAGEDEKDFDVNIQVPPNFNRPGGTNAVPPPTLTWYKDGQLQTSNDRVLILPGGRVLQNPRSQAEDSGRYTCVAVNEAGEDSIQYDVRVLLPPTIRGVDSDLPNEVTVLVNKTTQLECYVVGNPAPKITWFKDSQPVSSDGPHRILSNGRTLQVLTAQVSDTGRYVCVADNVAGSADKSFNLNVHVPPTIIGLSPETVTVVVNHFVSLSCEATGFPPPTLSWLNDRGPIQANTNALIMPGGRTLQILKAKVSDGGKYSCVAMNAAGEAYKQIDLTVFVPPSIRDSGGNSPVVVNVLVGKSVKLECESNAVPPPTITWYKNGRMVTETANLRIVAEGQMLEIKGSEVSDTGQYVCKATNVAGQVDKNFHLNIYVPSSIDGPAEESVVETISNPVTFACDATGIPPPSLVWLKNGRPIENSESLEMHIFAGGSKLQIARSQVADSGTYTCVASNVEGKARKSYHLSIQVPPSISGSEMPREMGVLLNESIQLVCQARGTPAPTIQWLKDGEVINNAGNQGLRISPDGSTLTLTEANTPDSGKYTCVATNTAGEEDRIFNLNVYVPPVIDGNSETVEQLTTVLDSSVNIECVAAGSPPPQLNWLRNGLPLPVSSHIRLLSAGQVLRITRTQVSDSGTYTCVASNRAGVDNRHYKLQVHVPPGLDGAGGTEDVTVVRGNSASLLCIADGTPTPTMSWLKEGVTLLTDPHLKFLNLNTTIQIIQTQVNDTGRYTCMANNSAGQASRHFNLKVLDPPHINGSGVPAEVSVVVNNVLELQCEASGIPTPSLTWLKDGRPLPQTDSVRLLRGGEVLRVASAQLEDTGRYSCLANSPAGDDDKEFLVRVNVPPNIAGESTPQDLSVLQNRQVILECKSDAVPPPTLSWLKDGQPLQASARVRILSGGRYLQINMAELNDRAQYTCVASNIAGKTTRQFNLTVNVAPTIKEGSQTVSVHIDKPAVLECIVSGVPPPRVTWRKHGAILAGNNPRYTFAEDGSLHIHSAQVTDTGRYLCMATNQAGTQRKRVDLQVFVPPSIADSRTNVTVTVNVQTTLSCEATGIPKPTVSWIKNGRTINTDQNQNMYRLLSSGSLVVIAPTVEDTAVYECVVSNEAGEDSRSINLTVHVPPSIADEPTELVVTRLSPVVIACTASGVPAPTIHWSKDGSRLPKEGQGYSILPTGPVEITSAELSHSGRYSCTAKNAAGSTHRHVQLTVQQLPVIQSHPSTLDVILNNPITLPCRATGAPRPTITWQKEGINIPTSGGSFTVLPNGSLQITKASVSDSGTYICVAQNPAGTALGKTKLRVQVPPVISSETEEYLAPVDSSVTLHCHADGSPSPSVTWHKDGQPLHESVRQRVLSSGSLQIAFIQPSDTGRYTCTAANAAGTVSHEMSLTVHIPPSIRDGELEVAVVENSQAQLVCVVEGVPQPSLTWEKDGNPLSESTGEYTILPSGELVMDVAQPDDAGSYTCVATNSVGQDSQTTTLSVHTHPIFTELLGDVALNKGERLLLACGVSGIPPPKIRWAFNNNILPVHYDHMNGHSEMVIERVSKDDSGTYTCLAENSVGTIKSLAFVYVKEPPIIDGEHHSNRIEPLGGNAILNCEVRGDPLPTIRWSKGGINISISNRIRQLENGSLAIYGTVSEDAGSYMCVATNDAGVVERSVTLTLQSAPSIIVEPVDTVVDAGTTVVLNCQAEVLVRVTVTVRVHGGYSEWAEWGPCSVSCGVGSQKRLRQCNNPLPANGGRHCPGSDSETRSCQGKPCPVDGNWSEWSLWEECSRTCGQGNRTRVRTCSNPSAQHGGRPCEGRAVEVIMCSVRPCPVSGNWGSWLPWSPCSGTRQRTRLCASPAPQHAGRQCEGNDVQIDFCNNDPCPINGNWGPWSSWGSCSKTCNGGQMRRYRTCDNPRSANGGRACAGADSQIQRCSTANCPVDGDSSQLSRCSSQACPGGPQKARGSIIGNINDIEFGIAILNATITESKSGERTIQASITNVPRTLGPAMRKLISILNPVYWATAQEVGEAVNGYTLTGSIFRRETQVEFATGEILRMTHISRGMDSDGVLLLDIVVNGHILQLPSHADISIKDYTEDYIQTGPGQLYALSTRMFSIDRESVPYSWNHTITYDQSKGKMPFLVETLHATAIRAHYNPLEEVLEYSIQANIAQGDRSNQCPQGFTLVSAGPYCADENECEVGNPCSHTCHNAMGTYYCSCPRGLTISADGRTCQDIDECSLDANVCHDGEDCENTIGSYRCVIRCGRGFRRTADGLSCTDVNECQESNLCNQHCLNTIGSYRCACEPGYQLRNRRCIDINECRQRVCRSDQQCKNTRGGYTCIDLCPNGMTKGGNGTCVDIDECRDGTHQCRYNQICENTRGSYHCTCPRGYRSQGVGRPCLDINECERLPQPCAHQCLNTPGSFKCTCPPGRHLLGDGKSCAGLERLPSYESYSFGYRASQSSPEHNSHQQLYHNMASQSYHSYGATSRGRERSRSRRETHSSQQGSLACLQGFESRGGSCLDINECEVRDACQHECMNTPGSHRCLCPAGYRLMTNGKTCQDIDECLEDNIQCGANQMCFNMRGSFQCIDTPCPPNYQRDPATGFCLKNCPSNDLECALSPYALEYKLLSLPFGIAANQDLIRLVAYTQDGVMHPRTSFLVVDEDATLPFALRDENLKGVLFTTQALREPHTYRMKVRALSYSADGGIEYQTTFIVYIAVSAYPY</sequence>
<feature type="domain" description="EGF-like" evidence="24">
    <location>
        <begin position="5081"/>
        <end position="5118"/>
    </location>
</feature>
<accession>A0AAN8H9G7</accession>
<dbReference type="Pfam" id="PF07679">
    <property type="entry name" value="I-set"/>
    <property type="match status" value="31"/>
</dbReference>
<dbReference type="Gene3D" id="2.60.40.10">
    <property type="entry name" value="Immunoglobulins"/>
    <property type="match status" value="43"/>
</dbReference>
<protein>
    <recommendedName>
        <fullName evidence="20">Hemicentin-1</fullName>
    </recommendedName>
    <alternativeName>
        <fullName evidence="21">Fibulin-6</fullName>
    </alternativeName>
</protein>
<dbReference type="InterPro" id="IPR036179">
    <property type="entry name" value="Ig-like_dom_sf"/>
</dbReference>
<evidence type="ECO:0000256" key="3">
    <source>
        <dbReference type="ARBA" id="ARBA00004498"/>
    </source>
</evidence>
<feature type="domain" description="Ig-like" evidence="25">
    <location>
        <begin position="1335"/>
        <end position="1430"/>
    </location>
</feature>
<dbReference type="SMART" id="SM00179">
    <property type="entry name" value="EGF_CA"/>
    <property type="match status" value="8"/>
</dbReference>
<evidence type="ECO:0000256" key="8">
    <source>
        <dbReference type="ARBA" id="ARBA00022536"/>
    </source>
</evidence>
<dbReference type="FunFam" id="2.60.40.10:FF:000285">
    <property type="entry name" value="Hemicentin 1"/>
    <property type="match status" value="5"/>
</dbReference>
<feature type="domain" description="Ig-like" evidence="25">
    <location>
        <begin position="1620"/>
        <end position="1708"/>
    </location>
</feature>
<evidence type="ECO:0000256" key="22">
    <source>
        <dbReference type="PROSITE-ProRule" id="PRU00076"/>
    </source>
</evidence>
<dbReference type="Gene3D" id="2.40.155.10">
    <property type="entry name" value="Green fluorescent protein"/>
    <property type="match status" value="1"/>
</dbReference>
<feature type="domain" description="Ig-like" evidence="25">
    <location>
        <begin position="787"/>
        <end position="871"/>
    </location>
</feature>
<dbReference type="InterPro" id="IPR036383">
    <property type="entry name" value="TSP1_rpt_sf"/>
</dbReference>
<dbReference type="InterPro" id="IPR013783">
    <property type="entry name" value="Ig-like_fold"/>
</dbReference>
<dbReference type="FunFam" id="2.10.25.10:FF:000383">
    <property type="entry name" value="Hemicentin 1"/>
    <property type="match status" value="1"/>
</dbReference>
<dbReference type="FunFam" id="2.10.25.10:FF:000238">
    <property type="entry name" value="Hemicentin 1"/>
    <property type="match status" value="1"/>
</dbReference>
<keyword evidence="16" id="KW-0325">Glycoprotein</keyword>
<feature type="domain" description="Ig-like" evidence="25">
    <location>
        <begin position="4305"/>
        <end position="4386"/>
    </location>
</feature>
<dbReference type="FunFam" id="2.60.40.10:FF:000699">
    <property type="entry name" value="Hemicentin 1"/>
    <property type="match status" value="1"/>
</dbReference>
<feature type="domain" description="Ig-like" evidence="25">
    <location>
        <begin position="2550"/>
        <end position="2638"/>
    </location>
</feature>
<keyword evidence="7" id="KW-0272">Extracellular matrix</keyword>
<dbReference type="FunFam" id="2.60.40.10:FF:000675">
    <property type="entry name" value="Hemicentin 1"/>
    <property type="match status" value="1"/>
</dbReference>
<feature type="domain" description="Ig-like" evidence="25">
    <location>
        <begin position="2739"/>
        <end position="2833"/>
    </location>
</feature>
<feature type="domain" description="Ig-like" evidence="25">
    <location>
        <begin position="2456"/>
        <end position="2545"/>
    </location>
</feature>
<feature type="domain" description="Ig-like" evidence="25">
    <location>
        <begin position="697"/>
        <end position="782"/>
    </location>
</feature>
<keyword evidence="13" id="KW-0106">Calcium</keyword>
<dbReference type="Gene3D" id="2.20.100.10">
    <property type="entry name" value="Thrombospondin type-1 (TSP1) repeat"/>
    <property type="match status" value="4"/>
</dbReference>
<dbReference type="FunFam" id="2.40.155.10:FF:000002">
    <property type="entry name" value="Hemicentin 1"/>
    <property type="match status" value="1"/>
</dbReference>
<dbReference type="SUPFAM" id="SSF57196">
    <property type="entry name" value="EGF/Laminin"/>
    <property type="match status" value="1"/>
</dbReference>
<dbReference type="SMART" id="SM00181">
    <property type="entry name" value="EGF"/>
    <property type="match status" value="8"/>
</dbReference>
<keyword evidence="11" id="KW-0732">Signal</keyword>
<dbReference type="FunFam" id="2.60.40.10:FF:000890">
    <property type="entry name" value="Hemicentin 1"/>
    <property type="match status" value="1"/>
</dbReference>
<feature type="domain" description="Ig-like" evidence="25">
    <location>
        <begin position="1065"/>
        <end position="1151"/>
    </location>
</feature>
<dbReference type="FunFam" id="2.60.40.10:FF:000706">
    <property type="entry name" value="Hemicentin 1"/>
    <property type="match status" value="1"/>
</dbReference>
<feature type="domain" description="Ig-like" evidence="25">
    <location>
        <begin position="2269"/>
        <end position="2357"/>
    </location>
</feature>
<dbReference type="GO" id="GO:0043025">
    <property type="term" value="C:neuronal cell body"/>
    <property type="evidence" value="ECO:0007669"/>
    <property type="project" value="TreeGrafter"/>
</dbReference>
<dbReference type="PANTHER" id="PTHR45080">
    <property type="entry name" value="CONTACTIN 5"/>
    <property type="match status" value="1"/>
</dbReference>
<feature type="domain" description="Ig-like" evidence="25">
    <location>
        <begin position="1806"/>
        <end position="1895"/>
    </location>
</feature>
<keyword evidence="9" id="KW-0716">Sensory transduction</keyword>
<dbReference type="InterPro" id="IPR050958">
    <property type="entry name" value="Cell_Adh-Cytoskel_Orgn"/>
</dbReference>
<feature type="compositionally biased region" description="Basic and acidic residues" evidence="23">
    <location>
        <begin position="5291"/>
        <end position="5303"/>
    </location>
</feature>
<feature type="domain" description="Ig-like" evidence="25">
    <location>
        <begin position="2178"/>
        <end position="2264"/>
    </location>
</feature>
<dbReference type="FunFam" id="2.20.100.10:FF:000007">
    <property type="entry name" value="Thrombospondin 1"/>
    <property type="match status" value="2"/>
</dbReference>
<dbReference type="FunFam" id="2.60.40.10:FF:000130">
    <property type="entry name" value="Hemicentin 1"/>
    <property type="match status" value="14"/>
</dbReference>
<dbReference type="CDD" id="cd00096">
    <property type="entry name" value="Ig"/>
    <property type="match status" value="3"/>
</dbReference>
<feature type="domain" description="Ig-like" evidence="25">
    <location>
        <begin position="518"/>
        <end position="599"/>
    </location>
</feature>
<comment type="caution">
    <text evidence="27">The sequence shown here is derived from an EMBL/GenBank/DDBJ whole genome shotgun (WGS) entry which is preliminary data.</text>
</comment>
<dbReference type="SUPFAM" id="SSF57184">
    <property type="entry name" value="Growth factor receptor domain"/>
    <property type="match status" value="3"/>
</dbReference>
<dbReference type="PROSITE" id="PS50835">
    <property type="entry name" value="IG_LIKE"/>
    <property type="match status" value="43"/>
</dbReference>
<dbReference type="InterPro" id="IPR009030">
    <property type="entry name" value="Growth_fac_rcpt_cys_sf"/>
</dbReference>
<feature type="domain" description="Ig-like" evidence="25">
    <location>
        <begin position="3758"/>
        <end position="3844"/>
    </location>
</feature>
<dbReference type="FunFam" id="2.60.40.10:FF:000726">
    <property type="entry name" value="Hemicentin 1"/>
    <property type="match status" value="1"/>
</dbReference>
<evidence type="ECO:0000256" key="17">
    <source>
        <dbReference type="ARBA" id="ARBA00023306"/>
    </source>
</evidence>
<keyword evidence="28" id="KW-1185">Reference proteome</keyword>
<dbReference type="FunFam" id="2.20.100.10:FF:000002">
    <property type="entry name" value="Unc-5 netrin receptor C"/>
    <property type="match status" value="1"/>
</dbReference>
<evidence type="ECO:0000256" key="10">
    <source>
        <dbReference type="ARBA" id="ARBA00022618"/>
    </source>
</evidence>
<evidence type="ECO:0000256" key="15">
    <source>
        <dbReference type="ARBA" id="ARBA00023157"/>
    </source>
</evidence>
<dbReference type="InterPro" id="IPR003599">
    <property type="entry name" value="Ig_sub"/>
</dbReference>
<feature type="domain" description="Ig-like" evidence="25">
    <location>
        <begin position="4214"/>
        <end position="4300"/>
    </location>
</feature>
<feature type="domain" description="Ig-like" evidence="25">
    <location>
        <begin position="3101"/>
        <end position="3191"/>
    </location>
</feature>
<feature type="domain" description="Ig-like" evidence="25">
    <location>
        <begin position="1993"/>
        <end position="2081"/>
    </location>
</feature>
<feature type="domain" description="Ig-like" evidence="25">
    <location>
        <begin position="2850"/>
        <end position="2909"/>
    </location>
</feature>
<dbReference type="SMART" id="SM00406">
    <property type="entry name" value="IGv"/>
    <property type="match status" value="16"/>
</dbReference>
<dbReference type="GO" id="GO:0051301">
    <property type="term" value="P:cell division"/>
    <property type="evidence" value="ECO:0007669"/>
    <property type="project" value="UniProtKB-KW"/>
</dbReference>
<evidence type="ECO:0000256" key="6">
    <source>
        <dbReference type="ARBA" id="ARBA00022525"/>
    </source>
</evidence>
<feature type="domain" description="EGF-like" evidence="24">
    <location>
        <begin position="4996"/>
        <end position="5035"/>
    </location>
</feature>
<dbReference type="InterPro" id="IPR000884">
    <property type="entry name" value="TSP1_rpt"/>
</dbReference>
<dbReference type="FunFam" id="2.60.40.10:FF:001139">
    <property type="entry name" value="Hemicentin 1"/>
    <property type="match status" value="1"/>
</dbReference>
<feature type="domain" description="Ig-like" evidence="25">
    <location>
        <begin position="2085"/>
        <end position="2173"/>
    </location>
</feature>
<feature type="domain" description="Ig-like" evidence="25">
    <location>
        <begin position="1252"/>
        <end position="1329"/>
    </location>
</feature>
<dbReference type="Pfam" id="PF23560">
    <property type="entry name" value="GBD_Hemicentin"/>
    <property type="match status" value="1"/>
</dbReference>
<dbReference type="Pfam" id="PF12662">
    <property type="entry name" value="cEGF"/>
    <property type="match status" value="1"/>
</dbReference>
<evidence type="ECO:0000256" key="11">
    <source>
        <dbReference type="ARBA" id="ARBA00022729"/>
    </source>
</evidence>
<feature type="domain" description="EGF-like" evidence="24">
    <location>
        <begin position="5161"/>
        <end position="5196"/>
    </location>
</feature>
<dbReference type="SMART" id="SM00682">
    <property type="entry name" value="G2F"/>
    <property type="match status" value="1"/>
</dbReference>
<feature type="domain" description="Ig-like" evidence="25">
    <location>
        <begin position="2643"/>
        <end position="2734"/>
    </location>
</feature>
<dbReference type="PROSITE" id="PS50993">
    <property type="entry name" value="NIDOGEN_G2"/>
    <property type="match status" value="1"/>
</dbReference>
<evidence type="ECO:0000256" key="4">
    <source>
        <dbReference type="ARBA" id="ARBA00004626"/>
    </source>
</evidence>
<dbReference type="FunFam" id="2.60.40.10:FF:000032">
    <property type="entry name" value="palladin isoform X1"/>
    <property type="match status" value="3"/>
</dbReference>
<dbReference type="FunFam" id="2.60.40.10:FF:000824">
    <property type="entry name" value="Hemicentin 1"/>
    <property type="match status" value="1"/>
</dbReference>
<evidence type="ECO:0000256" key="7">
    <source>
        <dbReference type="ARBA" id="ARBA00022530"/>
    </source>
</evidence>
<feature type="domain" description="Ig-like" evidence="25">
    <location>
        <begin position="2362"/>
        <end position="2451"/>
    </location>
</feature>
<feature type="disulfide bond" evidence="22">
    <location>
        <begin position="5329"/>
        <end position="5339"/>
    </location>
</feature>
<feature type="domain" description="Ig-like" evidence="25">
    <location>
        <begin position="3572"/>
        <end position="3662"/>
    </location>
</feature>
<evidence type="ECO:0000256" key="21">
    <source>
        <dbReference type="ARBA" id="ARBA00080303"/>
    </source>
</evidence>
<dbReference type="CDD" id="cd00054">
    <property type="entry name" value="EGF_CA"/>
    <property type="match status" value="8"/>
</dbReference>
<feature type="domain" description="Ig-like" evidence="25">
    <location>
        <begin position="4033"/>
        <end position="4121"/>
    </location>
</feature>
<feature type="domain" description="Ig-like" evidence="25">
    <location>
        <begin position="3479"/>
        <end position="3567"/>
    </location>
</feature>
<dbReference type="FunFam" id="2.10.25.10:FF:000010">
    <property type="entry name" value="Pro-epidermal growth factor"/>
    <property type="match status" value="1"/>
</dbReference>
<dbReference type="InterPro" id="IPR036465">
    <property type="entry name" value="vWFA_dom_sf"/>
</dbReference>
<keyword evidence="6" id="KW-0964">Secreted</keyword>
<feature type="domain" description="Ig-like" evidence="25">
    <location>
        <begin position="1432"/>
        <end position="1521"/>
    </location>
</feature>
<dbReference type="FunFam" id="2.60.40.10:FF:000279">
    <property type="entry name" value="Hemicentin 1"/>
    <property type="match status" value="1"/>
</dbReference>
<evidence type="ECO:0000313" key="28">
    <source>
        <dbReference type="Proteomes" id="UP001335648"/>
    </source>
</evidence>
<organism evidence="27 28">
    <name type="scientific">Champsocephalus esox</name>
    <name type="common">pike icefish</name>
    <dbReference type="NCBI Taxonomy" id="159716"/>
    <lineage>
        <taxon>Eukaryota</taxon>
        <taxon>Metazoa</taxon>
        <taxon>Chordata</taxon>
        <taxon>Craniata</taxon>
        <taxon>Vertebrata</taxon>
        <taxon>Euteleostomi</taxon>
        <taxon>Actinopterygii</taxon>
        <taxon>Neopterygii</taxon>
        <taxon>Teleostei</taxon>
        <taxon>Neoteleostei</taxon>
        <taxon>Acanthomorphata</taxon>
        <taxon>Eupercaria</taxon>
        <taxon>Perciformes</taxon>
        <taxon>Notothenioidei</taxon>
        <taxon>Channichthyidae</taxon>
        <taxon>Champsocephalus</taxon>
    </lineage>
</organism>
<feature type="domain" description="Ig-like" evidence="25">
    <location>
        <begin position="3195"/>
        <end position="3285"/>
    </location>
</feature>
<proteinExistence type="predicted"/>
<evidence type="ECO:0000256" key="2">
    <source>
        <dbReference type="ARBA" id="ARBA00004496"/>
    </source>
</evidence>
<feature type="domain" description="Ig-like" evidence="25">
    <location>
        <begin position="878"/>
        <end position="967"/>
    </location>
</feature>
<keyword evidence="10" id="KW-0132">Cell division</keyword>
<dbReference type="Pfam" id="PF13927">
    <property type="entry name" value="Ig_3"/>
    <property type="match status" value="11"/>
</dbReference>
<dbReference type="FunFam" id="2.60.40.10:FF:001075">
    <property type="entry name" value="Hemicentin 1"/>
    <property type="match status" value="1"/>
</dbReference>
<dbReference type="SUPFAM" id="SSF54511">
    <property type="entry name" value="GFP-like"/>
    <property type="match status" value="1"/>
</dbReference>
<dbReference type="Pfam" id="PF25106">
    <property type="entry name" value="VWA_4"/>
    <property type="match status" value="1"/>
</dbReference>
<evidence type="ECO:0000259" key="24">
    <source>
        <dbReference type="PROSITE" id="PS50026"/>
    </source>
</evidence>
<evidence type="ECO:0000256" key="16">
    <source>
        <dbReference type="ARBA" id="ARBA00023180"/>
    </source>
</evidence>
<dbReference type="InterPro" id="IPR003598">
    <property type="entry name" value="Ig_sub2"/>
</dbReference>
<dbReference type="InterPro" id="IPR026823">
    <property type="entry name" value="cEGF"/>
</dbReference>
<evidence type="ECO:0000256" key="18">
    <source>
        <dbReference type="ARBA" id="ARBA00023319"/>
    </source>
</evidence>
<dbReference type="InterPro" id="IPR000152">
    <property type="entry name" value="EGF-type_Asp/Asn_hydroxyl_site"/>
</dbReference>
<evidence type="ECO:0000256" key="9">
    <source>
        <dbReference type="ARBA" id="ARBA00022606"/>
    </source>
</evidence>
<evidence type="ECO:0000256" key="14">
    <source>
        <dbReference type="ARBA" id="ARBA00022949"/>
    </source>
</evidence>
<dbReference type="InterPro" id="IPR009017">
    <property type="entry name" value="GFP"/>
</dbReference>
<evidence type="ECO:0000259" key="26">
    <source>
        <dbReference type="PROSITE" id="PS50993"/>
    </source>
</evidence>
<dbReference type="GO" id="GO:0050808">
    <property type="term" value="P:synapse organization"/>
    <property type="evidence" value="ECO:0007669"/>
    <property type="project" value="TreeGrafter"/>
</dbReference>
<evidence type="ECO:0000313" key="27">
    <source>
        <dbReference type="EMBL" id="KAK5906997.1"/>
    </source>
</evidence>
<dbReference type="Pfam" id="PF07474">
    <property type="entry name" value="G2F"/>
    <property type="match status" value="1"/>
</dbReference>
<dbReference type="Pfam" id="PF00090">
    <property type="entry name" value="TSP_1"/>
    <property type="match status" value="4"/>
</dbReference>
<dbReference type="FunFam" id="2.10.25.10:FF:000210">
    <property type="entry name" value="Hemicentin 1"/>
    <property type="match status" value="1"/>
</dbReference>
<feature type="domain" description="Ig-like" evidence="25">
    <location>
        <begin position="1156"/>
        <end position="1247"/>
    </location>
</feature>
<evidence type="ECO:0000256" key="12">
    <source>
        <dbReference type="ARBA" id="ARBA00022737"/>
    </source>
</evidence>
<feature type="domain" description="Ig-like" evidence="25">
    <location>
        <begin position="974"/>
        <end position="1060"/>
    </location>
</feature>
<evidence type="ECO:0000256" key="19">
    <source>
        <dbReference type="ARBA" id="ARBA00053381"/>
    </source>
</evidence>
<feature type="domain" description="Ig-like" evidence="25">
    <location>
        <begin position="1900"/>
        <end position="1988"/>
    </location>
</feature>
<dbReference type="GO" id="GO:0005737">
    <property type="term" value="C:cytoplasm"/>
    <property type="evidence" value="ECO:0007669"/>
    <property type="project" value="UniProtKB-SubCell"/>
</dbReference>
<dbReference type="GO" id="GO:0005509">
    <property type="term" value="F:calcium ion binding"/>
    <property type="evidence" value="ECO:0007669"/>
    <property type="project" value="InterPro"/>
</dbReference>
<keyword evidence="18" id="KW-0393">Immunoglobulin domain</keyword>
<dbReference type="SMART" id="SM00209">
    <property type="entry name" value="TSP1"/>
    <property type="match status" value="4"/>
</dbReference>
<dbReference type="InterPro" id="IPR006605">
    <property type="entry name" value="G2_nidogen/fibulin_G2F"/>
</dbReference>
<dbReference type="SUPFAM" id="SSF82895">
    <property type="entry name" value="TSP-1 type 1 repeat"/>
    <property type="match status" value="4"/>
</dbReference>
<comment type="function">
    <text evidence="19">Involved in transforming growth factor beta-mediated rearrangement of the podocyte cytoskeleton which includes reduction of F-actin fibers and broadening, flattening and elongation of podocytes. Plays a role in basement membrane organization. May promote cleavage furrow maturation during cytokinesis in preimplantation embryos. May play a role in the architecture of adhesive and flexible epithelial cell junctions. May play a role during myocardial remodeling by imparting an effect on cardiac fibroblast migration.</text>
</comment>
<dbReference type="FunFam" id="2.10.25.10:FF:000008">
    <property type="entry name" value="Signal peptide, CUB domain, EGF-like 2"/>
    <property type="match status" value="1"/>
</dbReference>
<dbReference type="Pfam" id="PF07645">
    <property type="entry name" value="EGF_CA"/>
    <property type="match status" value="6"/>
</dbReference>
<feature type="domain" description="Ig-like" evidence="25">
    <location>
        <begin position="3384"/>
        <end position="3474"/>
    </location>
</feature>
<gene>
    <name evidence="27" type="ORF">CesoFtcFv8_004891</name>
</gene>
<feature type="domain" description="Ig-like" evidence="25">
    <location>
        <begin position="4393"/>
        <end position="4480"/>
    </location>
</feature>
<dbReference type="FunFam" id="2.10.25.10:FF:000352">
    <property type="entry name" value="Hemicentin 1"/>
    <property type="match status" value="1"/>
</dbReference>
<dbReference type="FunFam" id="2.60.40.10:FF:000186">
    <property type="entry name" value="Hemicentin 1"/>
    <property type="match status" value="6"/>
</dbReference>
<feature type="domain" description="EGF-like" evidence="24">
    <location>
        <begin position="5204"/>
        <end position="5244"/>
    </location>
</feature>
<dbReference type="FunFam" id="2.20.100.10:FF:000001">
    <property type="entry name" value="semaphorin-5A isoform X1"/>
    <property type="match status" value="1"/>
</dbReference>
<keyword evidence="14" id="KW-0965">Cell junction</keyword>
<dbReference type="InterPro" id="IPR013106">
    <property type="entry name" value="Ig_V-set"/>
</dbReference>
<dbReference type="SUPFAM" id="SSF53300">
    <property type="entry name" value="vWA-like"/>
    <property type="match status" value="1"/>
</dbReference>
<dbReference type="SMART" id="SM00409">
    <property type="entry name" value="IG"/>
    <property type="match status" value="43"/>
</dbReference>
<dbReference type="PROSITE" id="PS00010">
    <property type="entry name" value="ASX_HYDROXYL"/>
    <property type="match status" value="4"/>
</dbReference>
<dbReference type="SUPFAM" id="SSF48726">
    <property type="entry name" value="Immunoglobulin"/>
    <property type="match status" value="43"/>
</dbReference>
<dbReference type="InterPro" id="IPR056475">
    <property type="entry name" value="GBD_Hemicentin/VWA7"/>
</dbReference>
<dbReference type="InterPro" id="IPR013098">
    <property type="entry name" value="Ig_I-set"/>
</dbReference>
<dbReference type="FunFam" id="2.10.25.10:FF:000385">
    <property type="entry name" value="Hemicentin 1"/>
    <property type="match status" value="1"/>
</dbReference>
<dbReference type="Gene3D" id="2.10.25.10">
    <property type="entry name" value="Laminin"/>
    <property type="match status" value="8"/>
</dbReference>
<dbReference type="CDD" id="cd00255">
    <property type="entry name" value="nidG2"/>
    <property type="match status" value="1"/>
</dbReference>
<feature type="domain" description="Ig-like" evidence="25">
    <location>
        <begin position="607"/>
        <end position="692"/>
    </location>
</feature>
<dbReference type="EMBL" id="JAULUE010002049">
    <property type="protein sequence ID" value="KAK5906997.1"/>
    <property type="molecule type" value="Genomic_DNA"/>
</dbReference>
<feature type="domain" description="Ig-like" evidence="25">
    <location>
        <begin position="2914"/>
        <end position="3004"/>
    </location>
</feature>
<dbReference type="PROSITE" id="PS01187">
    <property type="entry name" value="EGF_CA"/>
    <property type="match status" value="4"/>
</dbReference>
<feature type="domain" description="EGF-like" evidence="24">
    <location>
        <begin position="5325"/>
        <end position="5364"/>
    </location>
</feature>
<dbReference type="GO" id="GO:0008046">
    <property type="term" value="F:axon guidance receptor activity"/>
    <property type="evidence" value="ECO:0007669"/>
    <property type="project" value="TreeGrafter"/>
</dbReference>
<keyword evidence="17" id="KW-0131">Cell cycle</keyword>
<dbReference type="SMART" id="SM00408">
    <property type="entry name" value="IGc2"/>
    <property type="match status" value="43"/>
</dbReference>
<keyword evidence="5" id="KW-0963">Cytoplasm</keyword>
<dbReference type="InterPro" id="IPR007110">
    <property type="entry name" value="Ig-like_dom"/>
</dbReference>
<feature type="domain" description="Ig-like" evidence="25">
    <location>
        <begin position="3942"/>
        <end position="4028"/>
    </location>
</feature>
<dbReference type="GO" id="GO:0030424">
    <property type="term" value="C:axon"/>
    <property type="evidence" value="ECO:0007669"/>
    <property type="project" value="TreeGrafter"/>
</dbReference>
<comment type="subcellular location">
    <subcellularLocation>
        <location evidence="1">Cell junction</location>
    </subcellularLocation>
    <subcellularLocation>
        <location evidence="4">Cleavage furrow</location>
    </subcellularLocation>
    <subcellularLocation>
        <location evidence="2">Cytoplasm</location>
    </subcellularLocation>
    <subcellularLocation>
        <location evidence="3">Secreted</location>
        <location evidence="3">Extracellular space</location>
        <location evidence="3">Extracellular matrix</location>
    </subcellularLocation>
</comment>
<feature type="domain" description="Ig-like" evidence="25">
    <location>
        <begin position="4123"/>
        <end position="4209"/>
    </location>
</feature>
<feature type="region of interest" description="Disordered" evidence="23">
    <location>
        <begin position="5285"/>
        <end position="5306"/>
    </location>
</feature>
<feature type="domain" description="Ig-like" evidence="25">
    <location>
        <begin position="3665"/>
        <end position="3753"/>
    </location>
</feature>
<feature type="domain" description="Ig-like" evidence="25">
    <location>
        <begin position="1526"/>
        <end position="1615"/>
    </location>
</feature>
<feature type="domain" description="Ig-like" evidence="25">
    <location>
        <begin position="3849"/>
        <end position="3937"/>
    </location>
</feature>
<keyword evidence="8 22" id="KW-0245">EGF-like domain</keyword>
<dbReference type="PROSITE" id="PS01186">
    <property type="entry name" value="EGF_2"/>
    <property type="match status" value="2"/>
</dbReference>
<dbReference type="InterPro" id="IPR001881">
    <property type="entry name" value="EGF-like_Ca-bd_dom"/>
</dbReference>
<dbReference type="InterPro" id="IPR018097">
    <property type="entry name" value="EGF_Ca-bd_CS"/>
</dbReference>
<dbReference type="GO" id="GO:0007156">
    <property type="term" value="P:homophilic cell adhesion via plasma membrane adhesion molecules"/>
    <property type="evidence" value="ECO:0007669"/>
    <property type="project" value="TreeGrafter"/>
</dbReference>
<dbReference type="Proteomes" id="UP001335648">
    <property type="component" value="Unassembled WGS sequence"/>
</dbReference>
<feature type="domain" description="Ig-like" evidence="25">
    <location>
        <begin position="3009"/>
        <end position="3096"/>
    </location>
</feature>
<dbReference type="PROSITE" id="PS50092">
    <property type="entry name" value="TSP1"/>
    <property type="match status" value="4"/>
</dbReference>
<evidence type="ECO:0000256" key="1">
    <source>
        <dbReference type="ARBA" id="ARBA00004282"/>
    </source>
</evidence>
<dbReference type="GO" id="GO:0070161">
    <property type="term" value="C:anchoring junction"/>
    <property type="evidence" value="ECO:0007669"/>
    <property type="project" value="UniProtKB-SubCell"/>
</dbReference>
<dbReference type="InterPro" id="IPR049883">
    <property type="entry name" value="NOTCH1_EGF-like"/>
</dbReference>
<feature type="disulfide bond" evidence="22">
    <location>
        <begin position="5085"/>
        <end position="5095"/>
    </location>
</feature>
<dbReference type="FunFam" id="2.60.40.10:FF:000594">
    <property type="entry name" value="Hemicentin 1"/>
    <property type="match status" value="1"/>
</dbReference>
<dbReference type="PANTHER" id="PTHR45080:SF28">
    <property type="entry name" value="HEMICENTIN-2"/>
    <property type="match status" value="1"/>
</dbReference>
<dbReference type="InterPro" id="IPR056861">
    <property type="entry name" value="HMCN1-like_VWA"/>
</dbReference>
<evidence type="ECO:0000256" key="5">
    <source>
        <dbReference type="ARBA" id="ARBA00022490"/>
    </source>
</evidence>
<feature type="domain" description="Ig-like" evidence="25">
    <location>
        <begin position="1713"/>
        <end position="1798"/>
    </location>
</feature>
<dbReference type="GO" id="GO:0032154">
    <property type="term" value="C:cleavage furrow"/>
    <property type="evidence" value="ECO:0007669"/>
    <property type="project" value="UniProtKB-SubCell"/>
</dbReference>
<feature type="domain" description="Ig-like" evidence="25">
    <location>
        <begin position="3290"/>
        <end position="3380"/>
    </location>
</feature>
<name>A0AAN8H9G7_9TELE</name>
<reference evidence="27 28" key="1">
    <citation type="journal article" date="2023" name="Mol. Biol. Evol.">
        <title>Genomics of Secondarily Temperate Adaptation in the Only Non-Antarctic Icefish.</title>
        <authorList>
            <person name="Rivera-Colon A.G."/>
            <person name="Rayamajhi N."/>
            <person name="Minhas B.F."/>
            <person name="Madrigal G."/>
            <person name="Bilyk K.T."/>
            <person name="Yoon V."/>
            <person name="Hune M."/>
            <person name="Gregory S."/>
            <person name="Cheng C.H.C."/>
            <person name="Catchen J.M."/>
        </authorList>
    </citation>
    <scope>NUCLEOTIDE SEQUENCE [LARGE SCALE GENOMIC DNA]</scope>
    <source>
        <strain evidence="27">JC2023a</strain>
    </source>
</reference>
<evidence type="ECO:0000256" key="13">
    <source>
        <dbReference type="ARBA" id="ARBA00022837"/>
    </source>
</evidence>
<evidence type="ECO:0000256" key="23">
    <source>
        <dbReference type="SAM" id="MobiDB-lite"/>
    </source>
</evidence>
<evidence type="ECO:0000256" key="20">
    <source>
        <dbReference type="ARBA" id="ARBA00072385"/>
    </source>
</evidence>
<keyword evidence="15 22" id="KW-1015">Disulfide bond</keyword>
<evidence type="ECO:0000259" key="25">
    <source>
        <dbReference type="PROSITE" id="PS50835"/>
    </source>
</evidence>
<dbReference type="InterPro" id="IPR000742">
    <property type="entry name" value="EGF"/>
</dbReference>
<comment type="caution">
    <text evidence="22">Lacks conserved residue(s) required for the propagation of feature annotation.</text>
</comment>
<feature type="disulfide bond" evidence="22">
    <location>
        <begin position="5000"/>
        <end position="5010"/>
    </location>
</feature>